<feature type="non-terminal residue" evidence="1">
    <location>
        <position position="45"/>
    </location>
</feature>
<dbReference type="AlphaFoldDB" id="A0A103XR32"/>
<dbReference type="Gramene" id="KVH95326">
    <property type="protein sequence ID" value="KVH95326"/>
    <property type="gene ID" value="Ccrd_002615"/>
</dbReference>
<sequence>MQLLSPPLKLLPGLVIHLSKHFPLTIDRERDLEEFLSVGLGKLNL</sequence>
<name>A0A103XR32_CYNCS</name>
<keyword evidence="2" id="KW-1185">Reference proteome</keyword>
<accession>A0A103XR32</accession>
<dbReference type="EMBL" id="LEKV01004393">
    <property type="protein sequence ID" value="KVH95326.1"/>
    <property type="molecule type" value="Genomic_DNA"/>
</dbReference>
<comment type="caution">
    <text evidence="1">The sequence shown here is derived from an EMBL/GenBank/DDBJ whole genome shotgun (WGS) entry which is preliminary data.</text>
</comment>
<evidence type="ECO:0000313" key="2">
    <source>
        <dbReference type="Proteomes" id="UP000243975"/>
    </source>
</evidence>
<protein>
    <submittedName>
        <fullName evidence="1">Uncharacterized protein</fullName>
    </submittedName>
</protein>
<evidence type="ECO:0000313" key="1">
    <source>
        <dbReference type="EMBL" id="KVH95326.1"/>
    </source>
</evidence>
<proteinExistence type="predicted"/>
<dbReference type="Proteomes" id="UP000243975">
    <property type="component" value="Unassembled WGS sequence"/>
</dbReference>
<organism evidence="1 2">
    <name type="scientific">Cynara cardunculus var. scolymus</name>
    <name type="common">Globe artichoke</name>
    <name type="synonym">Cynara scolymus</name>
    <dbReference type="NCBI Taxonomy" id="59895"/>
    <lineage>
        <taxon>Eukaryota</taxon>
        <taxon>Viridiplantae</taxon>
        <taxon>Streptophyta</taxon>
        <taxon>Embryophyta</taxon>
        <taxon>Tracheophyta</taxon>
        <taxon>Spermatophyta</taxon>
        <taxon>Magnoliopsida</taxon>
        <taxon>eudicotyledons</taxon>
        <taxon>Gunneridae</taxon>
        <taxon>Pentapetalae</taxon>
        <taxon>asterids</taxon>
        <taxon>campanulids</taxon>
        <taxon>Asterales</taxon>
        <taxon>Asteraceae</taxon>
        <taxon>Carduoideae</taxon>
        <taxon>Cardueae</taxon>
        <taxon>Carduinae</taxon>
        <taxon>Cynara</taxon>
    </lineage>
</organism>
<gene>
    <name evidence="1" type="ORF">Ccrd_002615</name>
</gene>
<reference evidence="1 2" key="1">
    <citation type="journal article" date="2016" name="Sci. Rep.">
        <title>The genome sequence of the outbreeding globe artichoke constructed de novo incorporating a phase-aware low-pass sequencing strategy of F1 progeny.</title>
        <authorList>
            <person name="Scaglione D."/>
            <person name="Reyes-Chin-Wo S."/>
            <person name="Acquadro A."/>
            <person name="Froenicke L."/>
            <person name="Portis E."/>
            <person name="Beitel C."/>
            <person name="Tirone M."/>
            <person name="Mauro R."/>
            <person name="Lo Monaco A."/>
            <person name="Mauromicale G."/>
            <person name="Faccioli P."/>
            <person name="Cattivelli L."/>
            <person name="Rieseberg L."/>
            <person name="Michelmore R."/>
            <person name="Lanteri S."/>
        </authorList>
    </citation>
    <scope>NUCLEOTIDE SEQUENCE [LARGE SCALE GENOMIC DNA]</scope>
    <source>
        <strain evidence="1">2C</strain>
    </source>
</reference>